<dbReference type="PANTHER" id="PTHR13061">
    <property type="entry name" value="DYNACTIN SUBUNIT P25"/>
    <property type="match status" value="1"/>
</dbReference>
<dbReference type="InterPro" id="IPR011004">
    <property type="entry name" value="Trimer_LpxA-like_sf"/>
</dbReference>
<gene>
    <name evidence="1" type="ORF">ABCS64_02340</name>
</gene>
<dbReference type="PANTHER" id="PTHR13061:SF29">
    <property type="entry name" value="GAMMA CARBONIC ANHYDRASE-LIKE 1, MITOCHONDRIAL-RELATED"/>
    <property type="match status" value="1"/>
</dbReference>
<dbReference type="SUPFAM" id="SSF51161">
    <property type="entry name" value="Trimeric LpxA-like enzymes"/>
    <property type="match status" value="1"/>
</dbReference>
<dbReference type="EMBL" id="JBEUWX010000002">
    <property type="protein sequence ID" value="MFA9949177.1"/>
    <property type="molecule type" value="Genomic_DNA"/>
</dbReference>
<accession>A0ABV4UBY3</accession>
<dbReference type="InterPro" id="IPR047324">
    <property type="entry name" value="LbH_gamma_CA-like"/>
</dbReference>
<evidence type="ECO:0000313" key="1">
    <source>
        <dbReference type="EMBL" id="MFA9949177.1"/>
    </source>
</evidence>
<dbReference type="InterPro" id="IPR050484">
    <property type="entry name" value="Transf_Hexapept/Carb_Anhydrase"/>
</dbReference>
<proteinExistence type="predicted"/>
<evidence type="ECO:0000313" key="2">
    <source>
        <dbReference type="Proteomes" id="UP001574673"/>
    </source>
</evidence>
<dbReference type="InterPro" id="IPR001451">
    <property type="entry name" value="Hexapep"/>
</dbReference>
<dbReference type="Proteomes" id="UP001574673">
    <property type="component" value="Unassembled WGS sequence"/>
</dbReference>
<sequence>MPTYRLGNLAPTLDPESWIAPNAVVMADVEMAKNSSVWWNCTVRGDTDKIIIGENSNIQDGSVVHTNRGIVVRIGKGVTVGHMVMLHGCTIGDNCLIGMGAVLLNHSVIGRDSIVAAHTLVPEGKVFPERSLIMGVPGKVVRQLTDDEVANLPSSAERYVRNWRRYRDELAPC</sequence>
<keyword evidence="2" id="KW-1185">Reference proteome</keyword>
<dbReference type="RefSeq" id="WP_418890322.1">
    <property type="nucleotide sequence ID" value="NZ_JBEUWX010000002.1"/>
</dbReference>
<protein>
    <submittedName>
        <fullName evidence="1">Gamma carbonic anhydrase family protein</fullName>
    </submittedName>
</protein>
<comment type="caution">
    <text evidence="1">The sequence shown here is derived from an EMBL/GenBank/DDBJ whole genome shotgun (WGS) entry which is preliminary data.</text>
</comment>
<name>A0ABV4UBY3_9RHOO</name>
<dbReference type="Gene3D" id="2.160.10.10">
    <property type="entry name" value="Hexapeptide repeat proteins"/>
    <property type="match status" value="1"/>
</dbReference>
<reference evidence="2" key="1">
    <citation type="submission" date="2024-06" db="EMBL/GenBank/DDBJ databases">
        <title>Radixoralia hellwigii gen. nov., sp nov., isolated from a root canal in the human oral cavity.</title>
        <authorList>
            <person name="Bartsch S."/>
            <person name="Wittmer A."/>
            <person name="Schulz A.-K."/>
            <person name="Neumann-Schaal M."/>
            <person name="Wolf J."/>
            <person name="Gronow S."/>
            <person name="Tennert C."/>
            <person name="Haecker G."/>
            <person name="Cieplik F."/>
            <person name="Al-Ahmad A."/>
        </authorList>
    </citation>
    <scope>NUCLEOTIDE SEQUENCE [LARGE SCALE GENOMIC DNA]</scope>
    <source>
        <strain evidence="2">Wk13</strain>
    </source>
</reference>
<dbReference type="CDD" id="cd04645">
    <property type="entry name" value="LbH_gamma_CA_like"/>
    <property type="match status" value="1"/>
</dbReference>
<organism evidence="1 2">
    <name type="scientific">Dentiradicibacter hellwigii</name>
    <dbReference type="NCBI Taxonomy" id="3149053"/>
    <lineage>
        <taxon>Bacteria</taxon>
        <taxon>Pseudomonadati</taxon>
        <taxon>Pseudomonadota</taxon>
        <taxon>Betaproteobacteria</taxon>
        <taxon>Rhodocyclales</taxon>
        <taxon>Rhodocyclaceae</taxon>
        <taxon>Dentiradicibacter</taxon>
    </lineage>
</organism>
<dbReference type="Pfam" id="PF00132">
    <property type="entry name" value="Hexapep"/>
    <property type="match status" value="1"/>
</dbReference>